<dbReference type="InterPro" id="IPR036388">
    <property type="entry name" value="WH-like_DNA-bd_sf"/>
</dbReference>
<keyword evidence="2 6" id="KW-0238">DNA-binding</keyword>
<dbReference type="Gene3D" id="1.10.10.10">
    <property type="entry name" value="Winged helix-like DNA-binding domain superfamily/Winged helix DNA-binding domain"/>
    <property type="match status" value="1"/>
</dbReference>
<keyword evidence="7" id="KW-1185">Reference proteome</keyword>
<dbReference type="SUPFAM" id="SSF55781">
    <property type="entry name" value="GAF domain-like"/>
    <property type="match status" value="1"/>
</dbReference>
<dbReference type="InterPro" id="IPR014757">
    <property type="entry name" value="Tscrpt_reg_IclR_C"/>
</dbReference>
<evidence type="ECO:0000256" key="3">
    <source>
        <dbReference type="ARBA" id="ARBA00023163"/>
    </source>
</evidence>
<keyword evidence="3" id="KW-0804">Transcription</keyword>
<dbReference type="GO" id="GO:0003677">
    <property type="term" value="F:DNA binding"/>
    <property type="evidence" value="ECO:0007669"/>
    <property type="project" value="UniProtKB-KW"/>
</dbReference>
<dbReference type="InterPro" id="IPR036390">
    <property type="entry name" value="WH_DNA-bd_sf"/>
</dbReference>
<evidence type="ECO:0000256" key="1">
    <source>
        <dbReference type="ARBA" id="ARBA00023015"/>
    </source>
</evidence>
<dbReference type="PROSITE" id="PS51077">
    <property type="entry name" value="HTH_ICLR"/>
    <property type="match status" value="1"/>
</dbReference>
<name>A0ABY0NTW2_9HYPH</name>
<dbReference type="InterPro" id="IPR050707">
    <property type="entry name" value="HTH_MetabolicPath_Reg"/>
</dbReference>
<accession>A0ABY0NTW2</accession>
<evidence type="ECO:0000259" key="4">
    <source>
        <dbReference type="PROSITE" id="PS51077"/>
    </source>
</evidence>
<dbReference type="InterPro" id="IPR029016">
    <property type="entry name" value="GAF-like_dom_sf"/>
</dbReference>
<dbReference type="PANTHER" id="PTHR30136">
    <property type="entry name" value="HELIX-TURN-HELIX TRANSCRIPTIONAL REGULATOR, ICLR FAMILY"/>
    <property type="match status" value="1"/>
</dbReference>
<sequence length="256" mass="27839">MPPAELGSVKSAMRVLDLFEYLRRWNAAQTHTQIAAQLGIPKSSLTQLLKTLVNRGYLEYDPIGKGYFLGPAVVALGQRSAETRDLVEVAENVLAEIARTTSETCALNVLKGDHSEVMATANGTHRLHYSMRVGDMAPLYATSGGKALLAYLPDEMRQDYLSRVHFEAITPRTIGSVAALDNEIAEIRRGGVAFVTEEFTPGIAGMALPILSRSGFPLAAINIALPVARYDAELKQRCLTALEMAVKLIRQRAGVD</sequence>
<dbReference type="InterPro" id="IPR005471">
    <property type="entry name" value="Tscrpt_reg_IclR_N"/>
</dbReference>
<proteinExistence type="predicted"/>
<dbReference type="Pfam" id="PF09339">
    <property type="entry name" value="HTH_IclR"/>
    <property type="match status" value="1"/>
</dbReference>
<dbReference type="PROSITE" id="PS51078">
    <property type="entry name" value="ICLR_ED"/>
    <property type="match status" value="1"/>
</dbReference>
<dbReference type="EMBL" id="FNBZ01000003">
    <property type="protein sequence ID" value="SDG13269.1"/>
    <property type="molecule type" value="Genomic_DNA"/>
</dbReference>
<comment type="caution">
    <text evidence="6">The sequence shown here is derived from an EMBL/GenBank/DDBJ whole genome shotgun (WGS) entry which is preliminary data.</text>
</comment>
<evidence type="ECO:0000313" key="6">
    <source>
        <dbReference type="EMBL" id="SDG13269.1"/>
    </source>
</evidence>
<evidence type="ECO:0000259" key="5">
    <source>
        <dbReference type="PROSITE" id="PS51078"/>
    </source>
</evidence>
<dbReference type="SUPFAM" id="SSF46785">
    <property type="entry name" value="Winged helix' DNA-binding domain"/>
    <property type="match status" value="1"/>
</dbReference>
<dbReference type="RefSeq" id="WP_091856702.1">
    <property type="nucleotide sequence ID" value="NZ_FNBZ01000003.1"/>
</dbReference>
<dbReference type="Proteomes" id="UP000199468">
    <property type="component" value="Unassembled WGS sequence"/>
</dbReference>
<dbReference type="SMART" id="SM00346">
    <property type="entry name" value="HTH_ICLR"/>
    <property type="match status" value="1"/>
</dbReference>
<reference evidence="6 7" key="1">
    <citation type="submission" date="2016-10" db="EMBL/GenBank/DDBJ databases">
        <authorList>
            <person name="Varghese N."/>
            <person name="Submissions S."/>
        </authorList>
    </citation>
    <scope>NUCLEOTIDE SEQUENCE [LARGE SCALE GENOMIC DNA]</scope>
    <source>
        <strain evidence="6 7">DSM 26672</strain>
    </source>
</reference>
<protein>
    <submittedName>
        <fullName evidence="6">DNA-binding transcriptional regulator, IclR family</fullName>
    </submittedName>
</protein>
<evidence type="ECO:0000313" key="7">
    <source>
        <dbReference type="Proteomes" id="UP000199468"/>
    </source>
</evidence>
<organism evidence="6 7">
    <name type="scientific">Bosea robiniae</name>
    <dbReference type="NCBI Taxonomy" id="1036780"/>
    <lineage>
        <taxon>Bacteria</taxon>
        <taxon>Pseudomonadati</taxon>
        <taxon>Pseudomonadota</taxon>
        <taxon>Alphaproteobacteria</taxon>
        <taxon>Hyphomicrobiales</taxon>
        <taxon>Boseaceae</taxon>
        <taxon>Bosea</taxon>
    </lineage>
</organism>
<gene>
    <name evidence="6" type="ORF">SAMN05421844_10320</name>
</gene>
<dbReference type="Gene3D" id="3.30.450.40">
    <property type="match status" value="1"/>
</dbReference>
<dbReference type="Pfam" id="PF01614">
    <property type="entry name" value="IclR_C"/>
    <property type="match status" value="1"/>
</dbReference>
<dbReference type="PANTHER" id="PTHR30136:SF35">
    <property type="entry name" value="HTH-TYPE TRANSCRIPTIONAL REGULATOR RV1719"/>
    <property type="match status" value="1"/>
</dbReference>
<feature type="domain" description="IclR-ED" evidence="5">
    <location>
        <begin position="72"/>
        <end position="255"/>
    </location>
</feature>
<evidence type="ECO:0000256" key="2">
    <source>
        <dbReference type="ARBA" id="ARBA00023125"/>
    </source>
</evidence>
<feature type="domain" description="HTH iclR-type" evidence="4">
    <location>
        <begin position="9"/>
        <end position="71"/>
    </location>
</feature>
<keyword evidence="1" id="KW-0805">Transcription regulation</keyword>